<gene>
    <name evidence="1" type="ORF">GE300_08495</name>
</gene>
<dbReference type="SUPFAM" id="SSF52540">
    <property type="entry name" value="P-loop containing nucleoside triphosphate hydrolases"/>
    <property type="match status" value="1"/>
</dbReference>
<proteinExistence type="predicted"/>
<keyword evidence="2" id="KW-1185">Reference proteome</keyword>
<dbReference type="Proteomes" id="UP000474957">
    <property type="component" value="Unassembled WGS sequence"/>
</dbReference>
<dbReference type="AlphaFoldDB" id="A0A6L5Z0Q3"/>
<dbReference type="InterPro" id="IPR027417">
    <property type="entry name" value="P-loop_NTPase"/>
</dbReference>
<protein>
    <recommendedName>
        <fullName evidence="3">Sulfotransferase family protein</fullName>
    </recommendedName>
</protein>
<reference evidence="1 2" key="1">
    <citation type="submission" date="2019-10" db="EMBL/GenBank/DDBJ databases">
        <title>Cognatihalovulum marinum gen. nov. sp. nov., a new member of the family Rhodobacteraceae isolated from deep seawater of the Northwest Indian Ocean.</title>
        <authorList>
            <person name="Ruan C."/>
            <person name="Wang J."/>
            <person name="Zheng X."/>
            <person name="Song L."/>
            <person name="Zhu Y."/>
            <person name="Huang Y."/>
            <person name="Lu Z."/>
            <person name="Du W."/>
            <person name="Huang L."/>
            <person name="Dai X."/>
        </authorList>
    </citation>
    <scope>NUCLEOTIDE SEQUENCE [LARGE SCALE GENOMIC DNA]</scope>
    <source>
        <strain evidence="1 2">2CG4</strain>
    </source>
</reference>
<name>A0A6L5Z0Q3_9RHOB</name>
<evidence type="ECO:0000313" key="1">
    <source>
        <dbReference type="EMBL" id="MSU89655.1"/>
    </source>
</evidence>
<organism evidence="1 2">
    <name type="scientific">Halovulum marinum</name>
    <dbReference type="NCBI Taxonomy" id="2662447"/>
    <lineage>
        <taxon>Bacteria</taxon>
        <taxon>Pseudomonadati</taxon>
        <taxon>Pseudomonadota</taxon>
        <taxon>Alphaproteobacteria</taxon>
        <taxon>Rhodobacterales</taxon>
        <taxon>Paracoccaceae</taxon>
        <taxon>Halovulum</taxon>
    </lineage>
</organism>
<dbReference type="EMBL" id="WIND01000005">
    <property type="protein sequence ID" value="MSU89655.1"/>
    <property type="molecule type" value="Genomic_DNA"/>
</dbReference>
<sequence length="344" mass="37910">MFDRVYVHTGSGKTATSSIQGTFTRNLETLERHGIYYVPRPMGALSAVCKQPQRLAPIRAARMTDDAIGTLRDRELEALRAAAGKPALRTAVLSSEHMLPFDRDEVAAVQALLAPLAREVRVLYYARHPHSKIASAFAQRVKSGHCGLDTGIAKFIEPYSGQLRHWIEVFGKARIDVRPFEPHKMPQGSPIADFCAAIGAPEAFAELEIAQANEGISAAAVLIADRLYRHYPVYSDGRGPRDYLNGITGPKFTVPPEVIRSLKPQIDRELAFLEREFGLVLDEPPLREHVDDRNAIFSDAVLESLALALHRQAQEIARLRREIAALAPAGAANETPDTRRAADV</sequence>
<dbReference type="RefSeq" id="WP_154446147.1">
    <property type="nucleotide sequence ID" value="NZ_WIND01000005.1"/>
</dbReference>
<evidence type="ECO:0000313" key="2">
    <source>
        <dbReference type="Proteomes" id="UP000474957"/>
    </source>
</evidence>
<evidence type="ECO:0008006" key="3">
    <source>
        <dbReference type="Google" id="ProtNLM"/>
    </source>
</evidence>
<accession>A0A6L5Z0Q3</accession>
<comment type="caution">
    <text evidence="1">The sequence shown here is derived from an EMBL/GenBank/DDBJ whole genome shotgun (WGS) entry which is preliminary data.</text>
</comment>